<evidence type="ECO:0008006" key="3">
    <source>
        <dbReference type="Google" id="ProtNLM"/>
    </source>
</evidence>
<gene>
    <name evidence="1" type="ORF">PS467_41825</name>
</gene>
<dbReference type="EMBL" id="CP117522">
    <property type="protein sequence ID" value="WNF01404.1"/>
    <property type="molecule type" value="Genomic_DNA"/>
</dbReference>
<evidence type="ECO:0000313" key="2">
    <source>
        <dbReference type="Proteomes" id="UP001305606"/>
    </source>
</evidence>
<organism evidence="1 2">
    <name type="scientific">Streptomyces luomodiensis</name>
    <dbReference type="NCBI Taxonomy" id="3026192"/>
    <lineage>
        <taxon>Bacteria</taxon>
        <taxon>Bacillati</taxon>
        <taxon>Actinomycetota</taxon>
        <taxon>Actinomycetes</taxon>
        <taxon>Kitasatosporales</taxon>
        <taxon>Streptomycetaceae</taxon>
        <taxon>Streptomyces</taxon>
    </lineage>
</organism>
<dbReference type="Proteomes" id="UP001305606">
    <property type="component" value="Chromosome"/>
</dbReference>
<sequence length="41" mass="4516">MTHGPDPLHLAEVFGLAEKTAMRYADTARSLLHQAAEQPLQ</sequence>
<keyword evidence="2" id="KW-1185">Reference proteome</keyword>
<evidence type="ECO:0000313" key="1">
    <source>
        <dbReference type="EMBL" id="WNF01404.1"/>
    </source>
</evidence>
<protein>
    <recommendedName>
        <fullName evidence="3">Integrase</fullName>
    </recommendedName>
</protein>
<accession>A0ABY9VCQ4</accession>
<name>A0ABY9VCQ4_9ACTN</name>
<reference evidence="1 2" key="1">
    <citation type="submission" date="2023-02" db="EMBL/GenBank/DDBJ databases">
        <title>Streptomyces sp. SCA4-21 with antifungal activity against Fusarium oxysporum f. sp. cubense, Streptomyces sp. SCA2-17 with antifungal activity against Fusarium oxysporum f. sp. cubense.</title>
        <authorList>
            <person name="Qi D."/>
        </authorList>
    </citation>
    <scope>NUCLEOTIDE SEQUENCE [LARGE SCALE GENOMIC DNA]</scope>
    <source>
        <strain evidence="1 2">SCA4-21</strain>
    </source>
</reference>
<dbReference type="RefSeq" id="WP_311039723.1">
    <property type="nucleotide sequence ID" value="NZ_CP117522.1"/>
</dbReference>
<proteinExistence type="predicted"/>